<evidence type="ECO:0000256" key="4">
    <source>
        <dbReference type="ARBA" id="ARBA00022692"/>
    </source>
</evidence>
<evidence type="ECO:0008006" key="12">
    <source>
        <dbReference type="Google" id="ProtNLM"/>
    </source>
</evidence>
<dbReference type="Gene3D" id="1.20.1730.10">
    <property type="entry name" value="Sodium/glucose cotransporter"/>
    <property type="match status" value="1"/>
</dbReference>
<feature type="transmembrane region" description="Helical" evidence="9">
    <location>
        <begin position="221"/>
        <end position="239"/>
    </location>
</feature>
<organism evidence="10 11">
    <name type="scientific">Woeseia oceani</name>
    <dbReference type="NCBI Taxonomy" id="1548547"/>
    <lineage>
        <taxon>Bacteria</taxon>
        <taxon>Pseudomonadati</taxon>
        <taxon>Pseudomonadota</taxon>
        <taxon>Gammaproteobacteria</taxon>
        <taxon>Woeseiales</taxon>
        <taxon>Woeseiaceae</taxon>
        <taxon>Woeseia</taxon>
    </lineage>
</organism>
<name>A0A193LJC6_9GAMM</name>
<dbReference type="GO" id="GO:0005886">
    <property type="term" value="C:plasma membrane"/>
    <property type="evidence" value="ECO:0007669"/>
    <property type="project" value="TreeGrafter"/>
</dbReference>
<feature type="transmembrane region" description="Helical" evidence="9">
    <location>
        <begin position="365"/>
        <end position="383"/>
    </location>
</feature>
<feature type="transmembrane region" description="Helical" evidence="9">
    <location>
        <begin position="260"/>
        <end position="286"/>
    </location>
</feature>
<feature type="transmembrane region" description="Helical" evidence="9">
    <location>
        <begin position="6"/>
        <end position="21"/>
    </location>
</feature>
<gene>
    <name evidence="10" type="ORF">BA177_16435</name>
</gene>
<feature type="transmembrane region" description="Helical" evidence="9">
    <location>
        <begin position="111"/>
        <end position="132"/>
    </location>
</feature>
<dbReference type="PROSITE" id="PS50283">
    <property type="entry name" value="NA_SOLUT_SYMP_3"/>
    <property type="match status" value="1"/>
</dbReference>
<evidence type="ECO:0000256" key="6">
    <source>
        <dbReference type="ARBA" id="ARBA00022989"/>
    </source>
</evidence>
<evidence type="ECO:0000256" key="8">
    <source>
        <dbReference type="RuleBase" id="RU362091"/>
    </source>
</evidence>
<evidence type="ECO:0000313" key="10">
    <source>
        <dbReference type="EMBL" id="ANO52561.1"/>
    </source>
</evidence>
<comment type="similarity">
    <text evidence="2 8">Belongs to the sodium:solute symporter (SSF) (TC 2.A.21) family.</text>
</comment>
<feature type="transmembrane region" description="Helical" evidence="9">
    <location>
        <begin position="395"/>
        <end position="415"/>
    </location>
</feature>
<dbReference type="EMBL" id="CP016268">
    <property type="protein sequence ID" value="ANO52561.1"/>
    <property type="molecule type" value="Genomic_DNA"/>
</dbReference>
<dbReference type="InterPro" id="IPR038377">
    <property type="entry name" value="Na/Glc_symporter_sf"/>
</dbReference>
<evidence type="ECO:0000313" key="11">
    <source>
        <dbReference type="Proteomes" id="UP000092695"/>
    </source>
</evidence>
<accession>A0A193LJC6</accession>
<feature type="transmembrane region" description="Helical" evidence="9">
    <location>
        <begin position="319"/>
        <end position="344"/>
    </location>
</feature>
<dbReference type="GO" id="GO:0015293">
    <property type="term" value="F:symporter activity"/>
    <property type="evidence" value="ECO:0007669"/>
    <property type="project" value="UniProtKB-KW"/>
</dbReference>
<feature type="transmembrane region" description="Helical" evidence="9">
    <location>
        <begin position="73"/>
        <end position="90"/>
    </location>
</feature>
<dbReference type="Pfam" id="PF00474">
    <property type="entry name" value="SSF"/>
    <property type="match status" value="1"/>
</dbReference>
<evidence type="ECO:0000256" key="7">
    <source>
        <dbReference type="ARBA" id="ARBA00023136"/>
    </source>
</evidence>
<feature type="transmembrane region" description="Helical" evidence="9">
    <location>
        <begin position="182"/>
        <end position="201"/>
    </location>
</feature>
<dbReference type="CDD" id="cd10322">
    <property type="entry name" value="SLC5sbd"/>
    <property type="match status" value="1"/>
</dbReference>
<dbReference type="PANTHER" id="PTHR48086:SF7">
    <property type="entry name" value="SODIUM-SOLUTE SYMPORTER-RELATED"/>
    <property type="match status" value="1"/>
</dbReference>
<evidence type="ECO:0000256" key="1">
    <source>
        <dbReference type="ARBA" id="ARBA00004141"/>
    </source>
</evidence>
<dbReference type="AlphaFoldDB" id="A0A193LJC6"/>
<sequence length="502" mass="54133">MIYIAVVTTYVLLLLGISVYKSRTIKTDEDFMVAGRGVPVYMLIATLVCTWIGSGSLFGTAGLTFRTGVSELWFSFGAWVGILVVYFIAARVRRIAKYTLTDLLEKRYSQLAKVLGTITIIIAYMVIAGYQFKGGGRFIAILSDGSVTPETGMIVAAVLIIGFTVLAGMVSIVSIDVFNGSIMLLAMVLTLPFAISGHGGVDAVIATIQQTEPTHLSAMGGHDFIWVVGIALPTFLLLMSESSMYQKFSSADNAQNAKRAVLGMFFGVVIVETLMMLIALVGFAIYADDPRFFMADGSVNRAMAEEIILRIGFEQLPVVIGSLLLAAGAAIVISTGNTFLMVTSTNVTRDILQAFFYKNATSTQVVWLQRSCIVVIGILAYLMMSQFETILEMALISYTMIGASLAPPLLAAFFWKRVTRIAGVLSIASGMLTVIVIATLNSVFKDGSAKLLGISFPMDTDYIAIPALIVSVSMLVIVSLLTPKPLDSDWQEFIDDAPASRS</sequence>
<reference evidence="10 11" key="1">
    <citation type="submission" date="2016-06" db="EMBL/GenBank/DDBJ databases">
        <title>Complete genome sequence of a deep-branching marine Gamma Proteobacterium Woeseia oceani type strain XK5.</title>
        <authorList>
            <person name="Mu D."/>
            <person name="Du Z."/>
        </authorList>
    </citation>
    <scope>NUCLEOTIDE SEQUENCE [LARGE SCALE GENOMIC DNA]</scope>
    <source>
        <strain evidence="10 11">XK5</strain>
    </source>
</reference>
<keyword evidence="4 9" id="KW-0812">Transmembrane</keyword>
<dbReference type="KEGG" id="woc:BA177_16435"/>
<protein>
    <recommendedName>
        <fullName evidence="12">Sodium:solute symporter</fullName>
    </recommendedName>
</protein>
<evidence type="ECO:0000256" key="9">
    <source>
        <dbReference type="SAM" id="Phobius"/>
    </source>
</evidence>
<dbReference type="STRING" id="1548547.BA177_16435"/>
<feature type="transmembrane region" description="Helical" evidence="9">
    <location>
        <begin position="422"/>
        <end position="443"/>
    </location>
</feature>
<keyword evidence="3" id="KW-0813">Transport</keyword>
<keyword evidence="6 9" id="KW-1133">Transmembrane helix</keyword>
<proteinExistence type="inferred from homology"/>
<dbReference type="Proteomes" id="UP000092695">
    <property type="component" value="Chromosome"/>
</dbReference>
<dbReference type="InterPro" id="IPR001734">
    <property type="entry name" value="Na/solute_symporter"/>
</dbReference>
<keyword evidence="7 9" id="KW-0472">Membrane</keyword>
<dbReference type="PANTHER" id="PTHR48086">
    <property type="entry name" value="SODIUM/PROLINE SYMPORTER-RELATED"/>
    <property type="match status" value="1"/>
</dbReference>
<comment type="subcellular location">
    <subcellularLocation>
        <location evidence="1">Membrane</location>
        <topology evidence="1">Multi-pass membrane protein</topology>
    </subcellularLocation>
</comment>
<evidence type="ECO:0000256" key="3">
    <source>
        <dbReference type="ARBA" id="ARBA00022448"/>
    </source>
</evidence>
<evidence type="ECO:0000256" key="2">
    <source>
        <dbReference type="ARBA" id="ARBA00006434"/>
    </source>
</evidence>
<keyword evidence="11" id="KW-1185">Reference proteome</keyword>
<feature type="transmembrane region" description="Helical" evidence="9">
    <location>
        <begin position="463"/>
        <end position="481"/>
    </location>
</feature>
<evidence type="ECO:0000256" key="5">
    <source>
        <dbReference type="ARBA" id="ARBA00022847"/>
    </source>
</evidence>
<feature type="transmembrane region" description="Helical" evidence="9">
    <location>
        <begin position="152"/>
        <end position="175"/>
    </location>
</feature>
<dbReference type="InterPro" id="IPR050277">
    <property type="entry name" value="Sodium:Solute_Symporter"/>
</dbReference>
<feature type="transmembrane region" description="Helical" evidence="9">
    <location>
        <begin position="33"/>
        <end position="53"/>
    </location>
</feature>
<keyword evidence="5" id="KW-0769">Symport</keyword>
<dbReference type="RefSeq" id="WP_068618005.1">
    <property type="nucleotide sequence ID" value="NZ_CP016268.1"/>
</dbReference>
<dbReference type="OrthoDB" id="9803348at2"/>